<comment type="cofactor">
    <cofactor evidence="1">
        <name>pyridoxal 5'-phosphate</name>
        <dbReference type="ChEBI" id="CHEBI:597326"/>
    </cofactor>
</comment>
<dbReference type="GO" id="GO:0004794">
    <property type="term" value="F:threonine deaminase activity"/>
    <property type="evidence" value="ECO:0007669"/>
    <property type="project" value="TreeGrafter"/>
</dbReference>
<dbReference type="PANTHER" id="PTHR48078">
    <property type="entry name" value="THREONINE DEHYDRATASE, MITOCHONDRIAL-RELATED"/>
    <property type="match status" value="1"/>
</dbReference>
<evidence type="ECO:0000256" key="2">
    <source>
        <dbReference type="ARBA" id="ARBA00022898"/>
    </source>
</evidence>
<evidence type="ECO:0000313" key="6">
    <source>
        <dbReference type="Proteomes" id="UP000321424"/>
    </source>
</evidence>
<accession>A0A511M5B7</accession>
<gene>
    <name evidence="5" type="ORF">NN4_03620</name>
</gene>
<dbReference type="GO" id="GO:0003941">
    <property type="term" value="F:L-serine ammonia-lyase activity"/>
    <property type="evidence" value="ECO:0007669"/>
    <property type="project" value="TreeGrafter"/>
</dbReference>
<keyword evidence="3" id="KW-0456">Lyase</keyword>
<dbReference type="EMBL" id="BJXA01000001">
    <property type="protein sequence ID" value="GEM35843.1"/>
    <property type="molecule type" value="Genomic_DNA"/>
</dbReference>
<evidence type="ECO:0000256" key="3">
    <source>
        <dbReference type="ARBA" id="ARBA00023239"/>
    </source>
</evidence>
<dbReference type="GO" id="GO:0006565">
    <property type="term" value="P:L-serine catabolic process"/>
    <property type="evidence" value="ECO:0007669"/>
    <property type="project" value="TreeGrafter"/>
</dbReference>
<dbReference type="GO" id="GO:0006567">
    <property type="term" value="P:L-threonine catabolic process"/>
    <property type="evidence" value="ECO:0007669"/>
    <property type="project" value="TreeGrafter"/>
</dbReference>
<evidence type="ECO:0000313" key="5">
    <source>
        <dbReference type="EMBL" id="GEM35843.1"/>
    </source>
</evidence>
<keyword evidence="6" id="KW-1185">Reference proteome</keyword>
<evidence type="ECO:0000256" key="1">
    <source>
        <dbReference type="ARBA" id="ARBA00001933"/>
    </source>
</evidence>
<dbReference type="OrthoDB" id="4350333at2"/>
<sequence>MPASPLTTAPTDAYATPLIDAGELVPGTRILIKDETRYASGSHKEPAARAVVSRAIADGYRRVVIATCGNYGRAMAMACAAAELACTVVLPTGWSDGGAFMRDAGADVHLVPGSYEDAVDESRSLATEDGSIDGNVDGPYVDAVFDGHGVVVHALRAALTEPPAALWIPVGNGTTIIAVHRQLRAVGWSVPINGVGSAANNPVVTSWPGEYRMLPPDGVVTTDHNQPLVNWHALQGPEAMAAVAATGGAIFGADDTELLAARDLLAEHGARPTPSGAVALAGLLGQARRTPLTGTHVVLLSGR</sequence>
<dbReference type="SUPFAM" id="SSF53686">
    <property type="entry name" value="Tryptophan synthase beta subunit-like PLP-dependent enzymes"/>
    <property type="match status" value="1"/>
</dbReference>
<keyword evidence="2" id="KW-0663">Pyridoxal phosphate</keyword>
<dbReference type="InterPro" id="IPR036052">
    <property type="entry name" value="TrpB-like_PALP_sf"/>
</dbReference>
<proteinExistence type="predicted"/>
<protein>
    <recommendedName>
        <fullName evidence="4">Tryptophan synthase beta chain-like PALP domain-containing protein</fullName>
    </recommendedName>
</protein>
<reference evidence="5 6" key="1">
    <citation type="submission" date="2019-07" db="EMBL/GenBank/DDBJ databases">
        <title>Whole genome shotgun sequence of Nocardia ninae NBRC 108245.</title>
        <authorList>
            <person name="Hosoyama A."/>
            <person name="Uohara A."/>
            <person name="Ohji S."/>
            <person name="Ichikawa N."/>
        </authorList>
    </citation>
    <scope>NUCLEOTIDE SEQUENCE [LARGE SCALE GENOMIC DNA]</scope>
    <source>
        <strain evidence="5 6">NBRC 108245</strain>
    </source>
</reference>
<dbReference type="Gene3D" id="3.40.50.1100">
    <property type="match status" value="2"/>
</dbReference>
<dbReference type="Proteomes" id="UP000321424">
    <property type="component" value="Unassembled WGS sequence"/>
</dbReference>
<evidence type="ECO:0000259" key="4">
    <source>
        <dbReference type="Pfam" id="PF00291"/>
    </source>
</evidence>
<dbReference type="InterPro" id="IPR001926">
    <property type="entry name" value="TrpB-like_PALP"/>
</dbReference>
<dbReference type="RefSeq" id="WP_147128135.1">
    <property type="nucleotide sequence ID" value="NZ_BJXA01000001.1"/>
</dbReference>
<organism evidence="5 6">
    <name type="scientific">Nocardia ninae NBRC 108245</name>
    <dbReference type="NCBI Taxonomy" id="1210091"/>
    <lineage>
        <taxon>Bacteria</taxon>
        <taxon>Bacillati</taxon>
        <taxon>Actinomycetota</taxon>
        <taxon>Actinomycetes</taxon>
        <taxon>Mycobacteriales</taxon>
        <taxon>Nocardiaceae</taxon>
        <taxon>Nocardia</taxon>
    </lineage>
</organism>
<feature type="domain" description="Tryptophan synthase beta chain-like PALP" evidence="4">
    <location>
        <begin position="15"/>
        <end position="302"/>
    </location>
</feature>
<dbReference type="GO" id="GO:0009097">
    <property type="term" value="P:isoleucine biosynthetic process"/>
    <property type="evidence" value="ECO:0007669"/>
    <property type="project" value="TreeGrafter"/>
</dbReference>
<name>A0A511M5B7_9NOCA</name>
<dbReference type="PANTHER" id="PTHR48078:SF6">
    <property type="entry name" value="L-THREONINE DEHYDRATASE CATABOLIC TDCB"/>
    <property type="match status" value="1"/>
</dbReference>
<dbReference type="CDD" id="cd00640">
    <property type="entry name" value="Trp-synth-beta_II"/>
    <property type="match status" value="1"/>
</dbReference>
<comment type="caution">
    <text evidence="5">The sequence shown here is derived from an EMBL/GenBank/DDBJ whole genome shotgun (WGS) entry which is preliminary data.</text>
</comment>
<dbReference type="Pfam" id="PF00291">
    <property type="entry name" value="PALP"/>
    <property type="match status" value="1"/>
</dbReference>
<dbReference type="InterPro" id="IPR050147">
    <property type="entry name" value="Ser/Thr_Dehydratase"/>
</dbReference>
<dbReference type="AlphaFoldDB" id="A0A511M5B7"/>